<evidence type="ECO:0000256" key="1">
    <source>
        <dbReference type="ARBA" id="ARBA00004162"/>
    </source>
</evidence>
<evidence type="ECO:0000313" key="9">
    <source>
        <dbReference type="EMBL" id="HGB31190.1"/>
    </source>
</evidence>
<dbReference type="InterPro" id="IPR054331">
    <property type="entry name" value="LiaF_TM"/>
</dbReference>
<feature type="transmembrane region" description="Helical" evidence="6">
    <location>
        <begin position="105"/>
        <end position="126"/>
    </location>
</feature>
<organism evidence="9">
    <name type="scientific">Dictyoglomus turgidum</name>
    <dbReference type="NCBI Taxonomy" id="513050"/>
    <lineage>
        <taxon>Bacteria</taxon>
        <taxon>Pseudomonadati</taxon>
        <taxon>Dictyoglomota</taxon>
        <taxon>Dictyoglomia</taxon>
        <taxon>Dictyoglomales</taxon>
        <taxon>Dictyoglomaceae</taxon>
        <taxon>Dictyoglomus</taxon>
    </lineage>
</organism>
<comment type="caution">
    <text evidence="9">The sequence shown here is derived from an EMBL/GenBank/DDBJ whole genome shotgun (WGS) entry which is preliminary data.</text>
</comment>
<dbReference type="PANTHER" id="PTHR33885">
    <property type="entry name" value="PHAGE SHOCK PROTEIN C"/>
    <property type="match status" value="1"/>
</dbReference>
<evidence type="ECO:0000256" key="6">
    <source>
        <dbReference type="SAM" id="Phobius"/>
    </source>
</evidence>
<evidence type="ECO:0000256" key="2">
    <source>
        <dbReference type="ARBA" id="ARBA00022475"/>
    </source>
</evidence>
<keyword evidence="4 6" id="KW-1133">Transmembrane helix</keyword>
<dbReference type="Pfam" id="PF22570">
    <property type="entry name" value="LiaF-TM"/>
    <property type="match status" value="1"/>
</dbReference>
<evidence type="ECO:0000256" key="5">
    <source>
        <dbReference type="ARBA" id="ARBA00023136"/>
    </source>
</evidence>
<feature type="transmembrane region" description="Helical" evidence="6">
    <location>
        <begin position="12"/>
        <end position="41"/>
    </location>
</feature>
<evidence type="ECO:0000256" key="3">
    <source>
        <dbReference type="ARBA" id="ARBA00022692"/>
    </source>
</evidence>
<comment type="subcellular location">
    <subcellularLocation>
        <location evidence="1">Cell membrane</location>
        <topology evidence="1">Single-pass membrane protein</topology>
    </subcellularLocation>
</comment>
<dbReference type="InterPro" id="IPR052027">
    <property type="entry name" value="PspC"/>
</dbReference>
<accession>A0A7C3WRH0</accession>
<evidence type="ECO:0000259" key="7">
    <source>
        <dbReference type="Pfam" id="PF04024"/>
    </source>
</evidence>
<gene>
    <name evidence="9" type="ORF">ENV35_04865</name>
</gene>
<reference evidence="9" key="1">
    <citation type="journal article" date="2020" name="mSystems">
        <title>Genome- and Community-Level Interaction Insights into Carbon Utilization and Element Cycling Functions of Hydrothermarchaeota in Hydrothermal Sediment.</title>
        <authorList>
            <person name="Zhou Z."/>
            <person name="Liu Y."/>
            <person name="Xu W."/>
            <person name="Pan J."/>
            <person name="Luo Z.H."/>
            <person name="Li M."/>
        </authorList>
    </citation>
    <scope>NUCLEOTIDE SEQUENCE [LARGE SCALE GENOMIC DNA]</scope>
    <source>
        <strain evidence="9">SpSt-751</strain>
    </source>
</reference>
<feature type="domain" description="Phage shock protein PspC N-terminal" evidence="7">
    <location>
        <begin position="2"/>
        <end position="60"/>
    </location>
</feature>
<dbReference type="EMBL" id="DTGA01000110">
    <property type="protein sequence ID" value="HGB31190.1"/>
    <property type="molecule type" value="Genomic_DNA"/>
</dbReference>
<dbReference type="PANTHER" id="PTHR33885:SF3">
    <property type="entry name" value="PHAGE SHOCK PROTEIN C"/>
    <property type="match status" value="1"/>
</dbReference>
<name>A0A7C3WRH0_9BACT</name>
<proteinExistence type="predicted"/>
<dbReference type="InterPro" id="IPR007168">
    <property type="entry name" value="Phageshock_PspC_N"/>
</dbReference>
<keyword evidence="2" id="KW-1003">Cell membrane</keyword>
<dbReference type="AlphaFoldDB" id="A0A7C3WRH0"/>
<feature type="domain" description="LiaF transmembrane" evidence="8">
    <location>
        <begin position="82"/>
        <end position="128"/>
    </location>
</feature>
<evidence type="ECO:0000259" key="8">
    <source>
        <dbReference type="Pfam" id="PF22570"/>
    </source>
</evidence>
<dbReference type="Pfam" id="PF04024">
    <property type="entry name" value="PspC"/>
    <property type="match status" value="1"/>
</dbReference>
<feature type="transmembrane region" description="Helical" evidence="6">
    <location>
        <begin position="83"/>
        <end position="99"/>
    </location>
</feature>
<protein>
    <submittedName>
        <fullName evidence="9">PspC domain-containing protein</fullName>
    </submittedName>
</protein>
<keyword evidence="5 6" id="KW-0472">Membrane</keyword>
<dbReference type="GO" id="GO:0005886">
    <property type="term" value="C:plasma membrane"/>
    <property type="evidence" value="ECO:0007669"/>
    <property type="project" value="UniProtKB-SubCell"/>
</dbReference>
<sequence>MKRLYRSKKNRVFLGVCGGIGEYLDIDPVIIRLIFIFSILIMGPFSFLLYLLCAIVIPEAPWYEEGAQEDKEMERRDMYTHKNEFLGWLLLVLGVYFLGKTFNFFTISFNIVLALILIILGFLLMFKK</sequence>
<evidence type="ECO:0000256" key="4">
    <source>
        <dbReference type="ARBA" id="ARBA00022989"/>
    </source>
</evidence>
<keyword evidence="3 6" id="KW-0812">Transmembrane</keyword>